<sequence length="361" mass="37815">MPAADISARVLTAPRTLETQQFARPELSEHDALLEVAATGLCGSDLASYLGEKKHGGPVILGHEVVGRIAEIGSAAAQLWGVGAGDRVAVEEAIPCMSCPLCRSGDQRLCARSGIRYGYTSVGTAPSLWGGFAQYMYLHPRTQLHPVPDSVSDELATLYIPLSNGLAWMRDAADVRPGERVAVFGPGQHGLASALAAQRLGAAEVVVVGTGQDSGRLALARELGCHTVTAGTEDVERGVLAALGGNPDVVLDMTPRSAQPVEAGIRLAAPRGRVLWGGMKRGAAQPLVDTDLVVQKELTVRGLWGRSSWAVPAAFAWLAADPRPARLCERTYGLGELDRAFGDALGEGRDPAALHAAVTVN</sequence>
<evidence type="ECO:0000313" key="9">
    <source>
        <dbReference type="Proteomes" id="UP000565715"/>
    </source>
</evidence>
<dbReference type="InterPro" id="IPR050129">
    <property type="entry name" value="Zn_alcohol_dh"/>
</dbReference>
<reference evidence="8 9" key="1">
    <citation type="submission" date="2020-04" db="EMBL/GenBank/DDBJ databases">
        <title>MicrobeNet Type strains.</title>
        <authorList>
            <person name="Nicholson A.C."/>
        </authorList>
    </citation>
    <scope>NUCLEOTIDE SEQUENCE [LARGE SCALE GENOMIC DNA]</scope>
    <source>
        <strain evidence="8 9">DSM 45078</strain>
    </source>
</reference>
<evidence type="ECO:0000256" key="1">
    <source>
        <dbReference type="ARBA" id="ARBA00001947"/>
    </source>
</evidence>
<dbReference type="Pfam" id="PF00107">
    <property type="entry name" value="ADH_zinc_N"/>
    <property type="match status" value="1"/>
</dbReference>
<dbReference type="Proteomes" id="UP000565715">
    <property type="component" value="Unassembled WGS sequence"/>
</dbReference>
<evidence type="ECO:0000259" key="7">
    <source>
        <dbReference type="Pfam" id="PF08240"/>
    </source>
</evidence>
<dbReference type="RefSeq" id="WP_068036750.1">
    <property type="nucleotide sequence ID" value="NZ_JAAXOO010000001.1"/>
</dbReference>
<dbReference type="Gene3D" id="3.40.50.720">
    <property type="entry name" value="NAD(P)-binding Rossmann-like Domain"/>
    <property type="match status" value="1"/>
</dbReference>
<name>A0A846XBG2_9NOCA</name>
<keyword evidence="4" id="KW-0560">Oxidoreductase</keyword>
<feature type="domain" description="Alcohol dehydrogenase-like C-terminal" evidence="6">
    <location>
        <begin position="190"/>
        <end position="319"/>
    </location>
</feature>
<dbReference type="GO" id="GO:0008270">
    <property type="term" value="F:zinc ion binding"/>
    <property type="evidence" value="ECO:0007669"/>
    <property type="project" value="InterPro"/>
</dbReference>
<keyword evidence="3 5" id="KW-0862">Zinc</keyword>
<dbReference type="EMBL" id="JAAXOO010000001">
    <property type="protein sequence ID" value="NKY32459.1"/>
    <property type="molecule type" value="Genomic_DNA"/>
</dbReference>
<proteinExistence type="inferred from homology"/>
<evidence type="ECO:0000256" key="4">
    <source>
        <dbReference type="ARBA" id="ARBA00023002"/>
    </source>
</evidence>
<dbReference type="InterPro" id="IPR013149">
    <property type="entry name" value="ADH-like_C"/>
</dbReference>
<dbReference type="InterPro" id="IPR013154">
    <property type="entry name" value="ADH-like_N"/>
</dbReference>
<dbReference type="SUPFAM" id="SSF50129">
    <property type="entry name" value="GroES-like"/>
    <property type="match status" value="1"/>
</dbReference>
<dbReference type="Pfam" id="PF08240">
    <property type="entry name" value="ADH_N"/>
    <property type="match status" value="1"/>
</dbReference>
<dbReference type="InterPro" id="IPR002328">
    <property type="entry name" value="ADH_Zn_CS"/>
</dbReference>
<evidence type="ECO:0000259" key="6">
    <source>
        <dbReference type="Pfam" id="PF00107"/>
    </source>
</evidence>
<dbReference type="Gene3D" id="3.90.180.10">
    <property type="entry name" value="Medium-chain alcohol dehydrogenases, catalytic domain"/>
    <property type="match status" value="1"/>
</dbReference>
<comment type="similarity">
    <text evidence="5">Belongs to the zinc-containing alcohol dehydrogenase family.</text>
</comment>
<organism evidence="8 9">
    <name type="scientific">Nocardia speluncae</name>
    <dbReference type="NCBI Taxonomy" id="419477"/>
    <lineage>
        <taxon>Bacteria</taxon>
        <taxon>Bacillati</taxon>
        <taxon>Actinomycetota</taxon>
        <taxon>Actinomycetes</taxon>
        <taxon>Mycobacteriales</taxon>
        <taxon>Nocardiaceae</taxon>
        <taxon>Nocardia</taxon>
    </lineage>
</organism>
<dbReference type="AlphaFoldDB" id="A0A846XBG2"/>
<dbReference type="InterPro" id="IPR011032">
    <property type="entry name" value="GroES-like_sf"/>
</dbReference>
<keyword evidence="9" id="KW-1185">Reference proteome</keyword>
<dbReference type="PANTHER" id="PTHR43401">
    <property type="entry name" value="L-THREONINE 3-DEHYDROGENASE"/>
    <property type="match status" value="1"/>
</dbReference>
<evidence type="ECO:0000256" key="3">
    <source>
        <dbReference type="ARBA" id="ARBA00022833"/>
    </source>
</evidence>
<evidence type="ECO:0000256" key="2">
    <source>
        <dbReference type="ARBA" id="ARBA00022723"/>
    </source>
</evidence>
<comment type="caution">
    <text evidence="8">The sequence shown here is derived from an EMBL/GenBank/DDBJ whole genome shotgun (WGS) entry which is preliminary data.</text>
</comment>
<protein>
    <submittedName>
        <fullName evidence="8">Alcohol dehydrogenase catalytic domain-containing protein</fullName>
    </submittedName>
</protein>
<feature type="domain" description="Alcohol dehydrogenase-like N-terminal" evidence="7">
    <location>
        <begin position="29"/>
        <end position="149"/>
    </location>
</feature>
<evidence type="ECO:0000313" key="8">
    <source>
        <dbReference type="EMBL" id="NKY32459.1"/>
    </source>
</evidence>
<dbReference type="PROSITE" id="PS00059">
    <property type="entry name" value="ADH_ZINC"/>
    <property type="match status" value="1"/>
</dbReference>
<dbReference type="SUPFAM" id="SSF51735">
    <property type="entry name" value="NAD(P)-binding Rossmann-fold domains"/>
    <property type="match status" value="1"/>
</dbReference>
<accession>A0A846XBG2</accession>
<dbReference type="PANTHER" id="PTHR43401:SF2">
    <property type="entry name" value="L-THREONINE 3-DEHYDROGENASE"/>
    <property type="match status" value="1"/>
</dbReference>
<comment type="cofactor">
    <cofactor evidence="1 5">
        <name>Zn(2+)</name>
        <dbReference type="ChEBI" id="CHEBI:29105"/>
    </cofactor>
</comment>
<gene>
    <name evidence="8" type="ORF">HGA13_05130</name>
</gene>
<dbReference type="InterPro" id="IPR036291">
    <property type="entry name" value="NAD(P)-bd_dom_sf"/>
</dbReference>
<keyword evidence="2 5" id="KW-0479">Metal-binding</keyword>
<dbReference type="GO" id="GO:0016491">
    <property type="term" value="F:oxidoreductase activity"/>
    <property type="evidence" value="ECO:0007669"/>
    <property type="project" value="UniProtKB-KW"/>
</dbReference>
<evidence type="ECO:0000256" key="5">
    <source>
        <dbReference type="RuleBase" id="RU361277"/>
    </source>
</evidence>